<dbReference type="EMBL" id="LCFB01000033">
    <property type="protein sequence ID" value="KKS83717.1"/>
    <property type="molecule type" value="Genomic_DNA"/>
</dbReference>
<protein>
    <recommendedName>
        <fullName evidence="3">Glycosyltransferase 2-like domain-containing protein</fullName>
    </recommendedName>
</protein>
<sequence>MKILIGTPIHVSKDYSIERWLENVSKLTYPADLLIVDNSPGLEYMKKVKKYCSKYGIRPDRNLGQSPISNGVKNYKIKHLELPPEQKFFERLNRSREIIRQEVLSKGYDAWFSWESDQLIPPNALDELIKLMNAGDFAMVDHNNWTREIPNLPNFDWGVALISRKALEKYSFILDFGTDPEMPDTWEPSEAWFRKRVIRDGDGFLEVDGVIKPIYHLNK</sequence>
<name>A0A0G1CDV6_9BACT</name>
<organism evidence="1 2">
    <name type="scientific">Candidatus Gottesmanbacteria bacterium GW2011_GWA1_43_11</name>
    <dbReference type="NCBI Taxonomy" id="1618436"/>
    <lineage>
        <taxon>Bacteria</taxon>
        <taxon>Candidatus Gottesmaniibacteriota</taxon>
    </lineage>
</organism>
<accession>A0A0G1CDV6</accession>
<evidence type="ECO:0000313" key="2">
    <source>
        <dbReference type="Proteomes" id="UP000034543"/>
    </source>
</evidence>
<dbReference type="SUPFAM" id="SSF53448">
    <property type="entry name" value="Nucleotide-diphospho-sugar transferases"/>
    <property type="match status" value="1"/>
</dbReference>
<evidence type="ECO:0000313" key="1">
    <source>
        <dbReference type="EMBL" id="KKS83717.1"/>
    </source>
</evidence>
<dbReference type="InterPro" id="IPR029044">
    <property type="entry name" value="Nucleotide-diphossugar_trans"/>
</dbReference>
<proteinExistence type="predicted"/>
<reference evidence="1 2" key="1">
    <citation type="journal article" date="2015" name="Nature">
        <title>rRNA introns, odd ribosomes, and small enigmatic genomes across a large radiation of phyla.</title>
        <authorList>
            <person name="Brown C.T."/>
            <person name="Hug L.A."/>
            <person name="Thomas B.C."/>
            <person name="Sharon I."/>
            <person name="Castelle C.J."/>
            <person name="Singh A."/>
            <person name="Wilkins M.J."/>
            <person name="Williams K.H."/>
            <person name="Banfield J.F."/>
        </authorList>
    </citation>
    <scope>NUCLEOTIDE SEQUENCE [LARGE SCALE GENOMIC DNA]</scope>
</reference>
<dbReference type="AlphaFoldDB" id="A0A0G1CDV6"/>
<comment type="caution">
    <text evidence="1">The sequence shown here is derived from an EMBL/GenBank/DDBJ whole genome shotgun (WGS) entry which is preliminary data.</text>
</comment>
<gene>
    <name evidence="1" type="ORF">UV59_C0033G0015</name>
</gene>
<dbReference type="STRING" id="1618436.UV59_C0033G0015"/>
<dbReference type="Proteomes" id="UP000034543">
    <property type="component" value="Unassembled WGS sequence"/>
</dbReference>
<evidence type="ECO:0008006" key="3">
    <source>
        <dbReference type="Google" id="ProtNLM"/>
    </source>
</evidence>